<gene>
    <name evidence="11" type="ORF">MCOR_33264</name>
</gene>
<comment type="caution">
    <text evidence="6">Lacks conserved residue(s) required for the propagation of feature annotation.</text>
</comment>
<keyword evidence="5" id="KW-0325">Glycoprotein</keyword>
<keyword evidence="8" id="KW-1133">Transmembrane helix</keyword>
<keyword evidence="8" id="KW-0812">Transmembrane</keyword>
<dbReference type="SUPFAM" id="SSF57196">
    <property type="entry name" value="EGF/Laminin"/>
    <property type="match status" value="2"/>
</dbReference>
<feature type="domain" description="EGF-like" evidence="10">
    <location>
        <begin position="213"/>
        <end position="248"/>
    </location>
</feature>
<dbReference type="EMBL" id="CACVKT020005969">
    <property type="protein sequence ID" value="CAC5398949.1"/>
    <property type="molecule type" value="Genomic_DNA"/>
</dbReference>
<dbReference type="CDD" id="cd00054">
    <property type="entry name" value="EGF_CA"/>
    <property type="match status" value="1"/>
</dbReference>
<dbReference type="PROSITE" id="PS50026">
    <property type="entry name" value="EGF_3"/>
    <property type="match status" value="2"/>
</dbReference>
<dbReference type="PANTHER" id="PTHR45836">
    <property type="entry name" value="SLIT HOMOLOG"/>
    <property type="match status" value="1"/>
</dbReference>
<dbReference type="GO" id="GO:0009986">
    <property type="term" value="C:cell surface"/>
    <property type="evidence" value="ECO:0007669"/>
    <property type="project" value="TreeGrafter"/>
</dbReference>
<evidence type="ECO:0000256" key="4">
    <source>
        <dbReference type="ARBA" id="ARBA00023157"/>
    </source>
</evidence>
<dbReference type="GO" id="GO:0043235">
    <property type="term" value="C:receptor complex"/>
    <property type="evidence" value="ECO:0007669"/>
    <property type="project" value="TreeGrafter"/>
</dbReference>
<dbReference type="SMART" id="SM00181">
    <property type="entry name" value="EGF"/>
    <property type="match status" value="2"/>
</dbReference>
<dbReference type="Gene3D" id="2.20.100.10">
    <property type="entry name" value="Thrombospondin type-1 (TSP1) repeat"/>
    <property type="match status" value="1"/>
</dbReference>
<feature type="region of interest" description="Disordered" evidence="7">
    <location>
        <begin position="291"/>
        <end position="311"/>
    </location>
</feature>
<dbReference type="InterPro" id="IPR018097">
    <property type="entry name" value="EGF_Ca-bd_CS"/>
</dbReference>
<dbReference type="Pfam" id="PF00090">
    <property type="entry name" value="TSP_1"/>
    <property type="match status" value="1"/>
</dbReference>
<dbReference type="InterPro" id="IPR000742">
    <property type="entry name" value="EGF"/>
</dbReference>
<evidence type="ECO:0000256" key="6">
    <source>
        <dbReference type="PROSITE-ProRule" id="PRU00076"/>
    </source>
</evidence>
<dbReference type="OrthoDB" id="6148807at2759"/>
<dbReference type="PROSITE" id="PS01187">
    <property type="entry name" value="EGF_CA"/>
    <property type="match status" value="1"/>
</dbReference>
<dbReference type="PROSITE" id="PS00022">
    <property type="entry name" value="EGF_1"/>
    <property type="match status" value="2"/>
</dbReference>
<keyword evidence="12" id="KW-1185">Reference proteome</keyword>
<dbReference type="InterPro" id="IPR000152">
    <property type="entry name" value="EGF-type_Asp/Asn_hydroxyl_site"/>
</dbReference>
<evidence type="ECO:0000259" key="10">
    <source>
        <dbReference type="PROSITE" id="PS50026"/>
    </source>
</evidence>
<dbReference type="PANTHER" id="PTHR45836:SF23">
    <property type="entry name" value="NEUROGENIC LOCUS NOTCH HOMOLOG PROTEIN 1"/>
    <property type="match status" value="1"/>
</dbReference>
<protein>
    <recommendedName>
        <fullName evidence="10">EGF-like domain-containing protein</fullName>
    </recommendedName>
</protein>
<reference evidence="11 12" key="1">
    <citation type="submission" date="2020-06" db="EMBL/GenBank/DDBJ databases">
        <authorList>
            <person name="Li R."/>
            <person name="Bekaert M."/>
        </authorList>
    </citation>
    <scope>NUCLEOTIDE SEQUENCE [LARGE SCALE GENOMIC DNA]</scope>
    <source>
        <strain evidence="12">wild</strain>
    </source>
</reference>
<feature type="signal peptide" evidence="9">
    <location>
        <begin position="1"/>
        <end position="24"/>
    </location>
</feature>
<feature type="region of interest" description="Disordered" evidence="7">
    <location>
        <begin position="130"/>
        <end position="156"/>
    </location>
</feature>
<dbReference type="GO" id="GO:0007219">
    <property type="term" value="P:Notch signaling pathway"/>
    <property type="evidence" value="ECO:0007669"/>
    <property type="project" value="TreeGrafter"/>
</dbReference>
<proteinExistence type="predicted"/>
<evidence type="ECO:0000256" key="1">
    <source>
        <dbReference type="ARBA" id="ARBA00022536"/>
    </source>
</evidence>
<dbReference type="Proteomes" id="UP000507470">
    <property type="component" value="Unassembled WGS sequence"/>
</dbReference>
<dbReference type="PROSITE" id="PS01186">
    <property type="entry name" value="EGF_2"/>
    <property type="match status" value="1"/>
</dbReference>
<dbReference type="PROSITE" id="PS00010">
    <property type="entry name" value="ASX_HYDROXYL"/>
    <property type="match status" value="1"/>
</dbReference>
<feature type="disulfide bond" evidence="6">
    <location>
        <begin position="238"/>
        <end position="247"/>
    </location>
</feature>
<feature type="disulfide bond" evidence="6">
    <location>
        <begin position="180"/>
        <end position="190"/>
    </location>
</feature>
<evidence type="ECO:0000256" key="9">
    <source>
        <dbReference type="SAM" id="SignalP"/>
    </source>
</evidence>
<evidence type="ECO:0000256" key="8">
    <source>
        <dbReference type="SAM" id="Phobius"/>
    </source>
</evidence>
<organism evidence="11 12">
    <name type="scientific">Mytilus coruscus</name>
    <name type="common">Sea mussel</name>
    <dbReference type="NCBI Taxonomy" id="42192"/>
    <lineage>
        <taxon>Eukaryota</taxon>
        <taxon>Metazoa</taxon>
        <taxon>Spiralia</taxon>
        <taxon>Lophotrochozoa</taxon>
        <taxon>Mollusca</taxon>
        <taxon>Bivalvia</taxon>
        <taxon>Autobranchia</taxon>
        <taxon>Pteriomorphia</taxon>
        <taxon>Mytilida</taxon>
        <taxon>Mytiloidea</taxon>
        <taxon>Mytilidae</taxon>
        <taxon>Mytilinae</taxon>
        <taxon>Mytilus</taxon>
    </lineage>
</organism>
<dbReference type="AlphaFoldDB" id="A0A6J8CU57"/>
<feature type="domain" description="EGF-like" evidence="10">
    <location>
        <begin position="176"/>
        <end position="211"/>
    </location>
</feature>
<keyword evidence="2 9" id="KW-0732">Signal</keyword>
<dbReference type="GO" id="GO:0007411">
    <property type="term" value="P:axon guidance"/>
    <property type="evidence" value="ECO:0007669"/>
    <property type="project" value="TreeGrafter"/>
</dbReference>
<feature type="chain" id="PRO_5026809202" description="EGF-like domain-containing protein" evidence="9">
    <location>
        <begin position="25"/>
        <end position="311"/>
    </location>
</feature>
<dbReference type="InterPro" id="IPR000884">
    <property type="entry name" value="TSP1_rpt"/>
</dbReference>
<keyword evidence="3" id="KW-0677">Repeat</keyword>
<dbReference type="GO" id="GO:0005509">
    <property type="term" value="F:calcium ion binding"/>
    <property type="evidence" value="ECO:0007669"/>
    <property type="project" value="InterPro"/>
</dbReference>
<evidence type="ECO:0000313" key="12">
    <source>
        <dbReference type="Proteomes" id="UP000507470"/>
    </source>
</evidence>
<feature type="disulfide bond" evidence="6">
    <location>
        <begin position="201"/>
        <end position="210"/>
    </location>
</feature>
<feature type="transmembrane region" description="Helical" evidence="8">
    <location>
        <begin position="253"/>
        <end position="276"/>
    </location>
</feature>
<dbReference type="InterPro" id="IPR036383">
    <property type="entry name" value="TSP1_rpt_sf"/>
</dbReference>
<dbReference type="SMART" id="SM00179">
    <property type="entry name" value="EGF_CA"/>
    <property type="match status" value="2"/>
</dbReference>
<keyword evidence="4 6" id="KW-1015">Disulfide bond</keyword>
<feature type="disulfide bond" evidence="6">
    <location>
        <begin position="217"/>
        <end position="227"/>
    </location>
</feature>
<evidence type="ECO:0000256" key="5">
    <source>
        <dbReference type="ARBA" id="ARBA00023180"/>
    </source>
</evidence>
<dbReference type="InterPro" id="IPR001881">
    <property type="entry name" value="EGF-like_Ca-bd_dom"/>
</dbReference>
<evidence type="ECO:0000256" key="3">
    <source>
        <dbReference type="ARBA" id="ARBA00022737"/>
    </source>
</evidence>
<evidence type="ECO:0000256" key="7">
    <source>
        <dbReference type="SAM" id="MobiDB-lite"/>
    </source>
</evidence>
<dbReference type="InterPro" id="IPR051355">
    <property type="entry name" value="Notch/Slit_guidance"/>
</dbReference>
<dbReference type="Gene3D" id="2.10.25.10">
    <property type="entry name" value="Laminin"/>
    <property type="match status" value="2"/>
</dbReference>
<accession>A0A6J8CU57</accession>
<dbReference type="FunFam" id="2.10.25.10:FF:000472">
    <property type="entry name" value="Uncharacterized protein, isoform A"/>
    <property type="match status" value="1"/>
</dbReference>
<keyword evidence="1 6" id="KW-0245">EGF-like domain</keyword>
<evidence type="ECO:0000256" key="2">
    <source>
        <dbReference type="ARBA" id="ARBA00022729"/>
    </source>
</evidence>
<sequence>MKNSILVFAFIYISYSLVFDLCNACGFGDNYCTVEQWARWGQCNTTCGGGVQERQKAICCDTYKYYSLKGCLHGCNIPFSWWQANATEYKQCGKCHRGGTFDVKQNSCICPSGYGGSCCDIQTTLPTTMKTTTTPIPTTTKRTTIPTTTKTTTIPTTTKTPIKPTSILETTQTKGVITSCSGNPCQQGKCIPMNNQYFCLCSPGYEGHNCDKDIDDCANTPCQYGTCKDMVDDFHCECVVFFKGTMCNKFTSWAIVFMSLASLALLLAFCCCYRCICGTYGRDDERKKVQPLRKKPRLQPTERPPRYDDWL</sequence>
<keyword evidence="8" id="KW-0472">Membrane</keyword>
<dbReference type="GO" id="GO:0005886">
    <property type="term" value="C:plasma membrane"/>
    <property type="evidence" value="ECO:0007669"/>
    <property type="project" value="TreeGrafter"/>
</dbReference>
<evidence type="ECO:0000313" key="11">
    <source>
        <dbReference type="EMBL" id="CAC5398949.1"/>
    </source>
</evidence>
<name>A0A6J8CU57_MYTCO</name>